<evidence type="ECO:0000313" key="2">
    <source>
        <dbReference type="Proteomes" id="UP000054107"/>
    </source>
</evidence>
<gene>
    <name evidence="1" type="primary">PARPA_03156.1 scaffold 6946</name>
</gene>
<protein>
    <submittedName>
        <fullName evidence="1">Uncharacterized protein</fullName>
    </submittedName>
</protein>
<evidence type="ECO:0000313" key="1">
    <source>
        <dbReference type="EMBL" id="CEP09617.1"/>
    </source>
</evidence>
<sequence length="43" mass="4429">MFSTAFFTGLDFSGAILLAGAEGGERGSWRVGCNSGVDQLCEA</sequence>
<dbReference type="Proteomes" id="UP000054107">
    <property type="component" value="Unassembled WGS sequence"/>
</dbReference>
<organism evidence="1 2">
    <name type="scientific">Parasitella parasitica</name>
    <dbReference type="NCBI Taxonomy" id="35722"/>
    <lineage>
        <taxon>Eukaryota</taxon>
        <taxon>Fungi</taxon>
        <taxon>Fungi incertae sedis</taxon>
        <taxon>Mucoromycota</taxon>
        <taxon>Mucoromycotina</taxon>
        <taxon>Mucoromycetes</taxon>
        <taxon>Mucorales</taxon>
        <taxon>Mucorineae</taxon>
        <taxon>Mucoraceae</taxon>
        <taxon>Parasitella</taxon>
    </lineage>
</organism>
<keyword evidence="2" id="KW-1185">Reference proteome</keyword>
<reference evidence="1 2" key="1">
    <citation type="submission" date="2014-09" db="EMBL/GenBank/DDBJ databases">
        <authorList>
            <person name="Ellenberger Sabrina"/>
        </authorList>
    </citation>
    <scope>NUCLEOTIDE SEQUENCE [LARGE SCALE GENOMIC DNA]</scope>
    <source>
        <strain evidence="1 2">CBS 412.66</strain>
    </source>
</reference>
<accession>A0A0B7MWY6</accession>
<proteinExistence type="predicted"/>
<dbReference type="AlphaFoldDB" id="A0A0B7MWY6"/>
<name>A0A0B7MWY6_9FUNG</name>
<feature type="non-terminal residue" evidence="1">
    <location>
        <position position="43"/>
    </location>
</feature>
<dbReference type="EMBL" id="LN722033">
    <property type="protein sequence ID" value="CEP09617.1"/>
    <property type="molecule type" value="Genomic_DNA"/>
</dbReference>